<name>A0A0N1IME0_LEPSE</name>
<keyword evidence="2" id="KW-0472">Membrane</keyword>
<sequence length="1604" mass="174349">MRSGRQASVNAPSVRTSSSQRSTIETRGIPEFDRDYARQLSVAKRGRSGSVKASPRAGSVAQFPPEEPSIGHFSGSAAKAAAAATRIKDYVATHVTPPLPFQRGTLHVAGVSVSNARQTAGNSAGSPRSAGRNGGSTNLWSTSFLSASTRSATEDGADELNSPPSGDGLNSTRCGVDFTAPEEEASAARPYNALMLALRAVVLCSILLAVLLYASSFFWSSAVDNRTASVSLNGSPQASPPQLFDSGLRLPFLDHTIPLLNFQVALPAQRLLGHLRGALDAQKGVRFLRGMLRSMCRPFIWTWRVLKEGIVSPIAMVLPKVDASTPTVGAVLGAMVRSMMHFFAEPIFIVWRFICFIRRGLTQSIHFSSPMVGPNVSAASPIRLNTTASTETMRRRGSTFSMSRATSSILLTVWRSLHRVWAFVVPLALENPTSSSNYWSAPLRNLTTNATRNLSSAYTKFAEQQERQLHASTPAEKRTEPTARRPTPPKTVRTTHTRLLSGGLWAALLEAHPDKLKQLAYDDLMDVLGKDAVVESLRLRPGSLVIDVVVAQGATPGPEKTEAELQHATQSKRDAWIARGRFSRLHAFYDEEAAKAIQRSDATASAAACAADCDKLVSACHQNSDVRQQQLKRDLHACEETSAEALKNCERKLTAALLDAEATLRDCQAAENACQSHASSCAAKLAGTEKRLEVHEAGVRDSDAALAAAQRALAAATAGYANESKSVWQRCAIEVTAAQRNCSKQIQEVRALLEAEHAKDLEAKRESCESEMVRAGEEKCAGRLKEQEGSLNKHCQLSVRHAEALCTERLALGVDEINRSKMAALKELQQMMSASATDAAQRLFVCEESSRQSKAHWGAERKELQAACITQVAAAQVACGETERQAATEDCHKRLAAQEEELRSSCITAVKQAEMHCRAQLSHDAAAFNSSSAAALAELRDVVDATKRAAEERVAACVALRDGERETCVATQQRLNASCTAQLWSAQQKCDRDVGEKVEAERTAQQQMAQDSWTRQTAVLTTQCSHDTQHAVAKATAELQAQHTAALQEVRATLKHKAEEERKRMLGASDQEREVFRQRHAEELRLCESRASRCMTESRAALTAQENALEWSRKQLFTHLADDGEDACLRLFHNTTGCAEERRKIEARLQALPATATLFEMLSRLRPDSDSNTAASPSTTGHLTWDFRGNGPQSLTQRDPQRGRSSTSWLHVAGTAVGLAFAAYALFRRQRDRRLYKDTIAQLNALIEASRSTTAVRSALPPRPRRGRIGAAAAAFADDAPVSWTVAAACLEHYTDAVVSWHSTCCAVLFEQDSKELLRRHYEAQRSAVSSASQSPSATALGPLPHTSIVSASTIPPTDPDISRAECAPALTQMHGAFLSTYYNILEMYYVDLLNAVANRELAENQLQEVESVASRQAAVLHKQSAAVTQLKRALAEKESTAVANARDMQHKLEKEKRKTAAQQAMIALLEEQLKLSKDELDRRSGVVQTPGPTTNSGSGADSSTTKQVRSLQELADVENNSTNSSDFSDADGMSPQSPNGASPSISQSAPPVKVGQLTHALESRRVPTRAPTSAMKKSASMVRDPESTRRYHKLRWDDVSGGE</sequence>
<feature type="compositionally biased region" description="Polar residues" evidence="1">
    <location>
        <begin position="162"/>
        <end position="173"/>
    </location>
</feature>
<feature type="compositionally biased region" description="Basic and acidic residues" evidence="1">
    <location>
        <begin position="1584"/>
        <end position="1604"/>
    </location>
</feature>
<feature type="region of interest" description="Disordered" evidence="1">
    <location>
        <begin position="1484"/>
        <end position="1604"/>
    </location>
</feature>
<feature type="compositionally biased region" description="Polar residues" evidence="1">
    <location>
        <begin position="1487"/>
        <end position="1511"/>
    </location>
</feature>
<feature type="region of interest" description="Disordered" evidence="1">
    <location>
        <begin position="1"/>
        <end position="74"/>
    </location>
</feature>
<dbReference type="EMBL" id="LJSK01000020">
    <property type="protein sequence ID" value="KPI89600.1"/>
    <property type="molecule type" value="Genomic_DNA"/>
</dbReference>
<keyword evidence="2" id="KW-1133">Transmembrane helix</keyword>
<feature type="compositionally biased region" description="Polar residues" evidence="1">
    <location>
        <begin position="1519"/>
        <end position="1528"/>
    </location>
</feature>
<reference evidence="3 4" key="1">
    <citation type="journal article" date="2015" name="PLoS Pathog.">
        <title>Leptomonas seymouri: Adaptations to the Dixenous Life Cycle Analyzed by Genome Sequencing, Transcriptome Profiling and Co-infection with Leishmania donovani.</title>
        <authorList>
            <person name="Kraeva N."/>
            <person name="Butenko A."/>
            <person name="Hlavacova J."/>
            <person name="Kostygov A."/>
            <person name="Myskova J."/>
            <person name="Grybchuk D."/>
            <person name="Lestinova T."/>
            <person name="Votypka J."/>
            <person name="Volf P."/>
            <person name="Opperdoes F."/>
            <person name="Flegontov P."/>
            <person name="Lukes J."/>
            <person name="Yurchenko V."/>
        </authorList>
    </citation>
    <scope>NUCLEOTIDE SEQUENCE [LARGE SCALE GENOMIC DNA]</scope>
    <source>
        <strain evidence="3 4">ATCC 30220</strain>
    </source>
</reference>
<feature type="compositionally biased region" description="Basic and acidic residues" evidence="1">
    <location>
        <begin position="463"/>
        <end position="483"/>
    </location>
</feature>
<evidence type="ECO:0000313" key="3">
    <source>
        <dbReference type="EMBL" id="KPI89600.1"/>
    </source>
</evidence>
<evidence type="ECO:0008006" key="5">
    <source>
        <dbReference type="Google" id="ProtNLM"/>
    </source>
</evidence>
<accession>A0A0N1IME0</accession>
<evidence type="ECO:0000256" key="2">
    <source>
        <dbReference type="SAM" id="Phobius"/>
    </source>
</evidence>
<feature type="compositionally biased region" description="Polar residues" evidence="1">
    <location>
        <begin position="1191"/>
        <end position="1207"/>
    </location>
</feature>
<keyword evidence="4" id="KW-1185">Reference proteome</keyword>
<gene>
    <name evidence="3" type="ORF">ABL78_1265</name>
</gene>
<keyword evidence="2" id="KW-0812">Transmembrane</keyword>
<feature type="region of interest" description="Disordered" evidence="1">
    <location>
        <begin position="462"/>
        <end position="495"/>
    </location>
</feature>
<feature type="compositionally biased region" description="Basic and acidic residues" evidence="1">
    <location>
        <begin position="28"/>
        <end position="37"/>
    </location>
</feature>
<feature type="region of interest" description="Disordered" evidence="1">
    <location>
        <begin position="1167"/>
        <end position="1207"/>
    </location>
</feature>
<dbReference type="Proteomes" id="UP000038009">
    <property type="component" value="Unassembled WGS sequence"/>
</dbReference>
<feature type="compositionally biased region" description="Polar residues" evidence="1">
    <location>
        <begin position="1170"/>
        <end position="1182"/>
    </location>
</feature>
<feature type="compositionally biased region" description="Polar residues" evidence="1">
    <location>
        <begin position="117"/>
        <end position="126"/>
    </location>
</feature>
<evidence type="ECO:0000256" key="1">
    <source>
        <dbReference type="SAM" id="MobiDB-lite"/>
    </source>
</evidence>
<feature type="compositionally biased region" description="Polar residues" evidence="1">
    <location>
        <begin position="1"/>
        <end position="25"/>
    </location>
</feature>
<feature type="region of interest" description="Disordered" evidence="1">
    <location>
        <begin position="117"/>
        <end position="137"/>
    </location>
</feature>
<comment type="caution">
    <text evidence="3">The sequence shown here is derived from an EMBL/GenBank/DDBJ whole genome shotgun (WGS) entry which is preliminary data.</text>
</comment>
<dbReference type="OMA" id="WHSTCCA"/>
<feature type="region of interest" description="Disordered" evidence="1">
    <location>
        <begin position="151"/>
        <end position="174"/>
    </location>
</feature>
<feature type="transmembrane region" description="Helical" evidence="2">
    <location>
        <begin position="196"/>
        <end position="219"/>
    </location>
</feature>
<dbReference type="OrthoDB" id="265610at2759"/>
<feature type="compositionally biased region" description="Polar residues" evidence="1">
    <location>
        <begin position="1535"/>
        <end position="1550"/>
    </location>
</feature>
<dbReference type="VEuPathDB" id="TriTrypDB:Lsey_0020_0140"/>
<proteinExistence type="predicted"/>
<evidence type="ECO:0000313" key="4">
    <source>
        <dbReference type="Proteomes" id="UP000038009"/>
    </source>
</evidence>
<organism evidence="3 4">
    <name type="scientific">Leptomonas seymouri</name>
    <dbReference type="NCBI Taxonomy" id="5684"/>
    <lineage>
        <taxon>Eukaryota</taxon>
        <taxon>Discoba</taxon>
        <taxon>Euglenozoa</taxon>
        <taxon>Kinetoplastea</taxon>
        <taxon>Metakinetoplastina</taxon>
        <taxon>Trypanosomatida</taxon>
        <taxon>Trypanosomatidae</taxon>
        <taxon>Leishmaniinae</taxon>
        <taxon>Leptomonas</taxon>
    </lineage>
</organism>
<protein>
    <recommendedName>
        <fullName evidence="5">Transmembrane protein</fullName>
    </recommendedName>
</protein>